<keyword evidence="2 8" id="KW-0808">Transferase</keyword>
<comment type="catalytic activity">
    <reaction evidence="8">
        <text>L-tyrosyl-[protein] + ATP = O-(5'-adenylyl)-L-tyrosyl-[protein] + diphosphate</text>
        <dbReference type="Rhea" id="RHEA:54288"/>
        <dbReference type="Rhea" id="RHEA-COMP:10136"/>
        <dbReference type="Rhea" id="RHEA-COMP:13846"/>
        <dbReference type="ChEBI" id="CHEBI:30616"/>
        <dbReference type="ChEBI" id="CHEBI:33019"/>
        <dbReference type="ChEBI" id="CHEBI:46858"/>
        <dbReference type="ChEBI" id="CHEBI:83624"/>
        <dbReference type="EC" id="2.7.7.108"/>
    </reaction>
</comment>
<dbReference type="PANTHER" id="PTHR32057:SF14">
    <property type="entry name" value="PROTEIN ADENYLYLTRANSFERASE SELO, MITOCHONDRIAL"/>
    <property type="match status" value="1"/>
</dbReference>
<feature type="active site" description="Proton acceptor" evidence="8">
    <location>
        <position position="268"/>
    </location>
</feature>
<dbReference type="HAMAP" id="MF_00692">
    <property type="entry name" value="SelO"/>
    <property type="match status" value="1"/>
</dbReference>
<protein>
    <recommendedName>
        <fullName evidence="8">Protein nucleotidyltransferase YdiU</fullName>
        <ecNumber evidence="8">2.7.7.-</ecNumber>
    </recommendedName>
    <alternativeName>
        <fullName evidence="8">Protein adenylyltransferase YdiU</fullName>
        <ecNumber evidence="8">2.7.7.108</ecNumber>
    </alternativeName>
    <alternativeName>
        <fullName evidence="8">Protein uridylyltransferase YdiU</fullName>
        <ecNumber evidence="8">2.7.7.-</ecNumber>
    </alternativeName>
</protein>
<dbReference type="Pfam" id="PF02696">
    <property type="entry name" value="SelO"/>
    <property type="match status" value="1"/>
</dbReference>
<dbReference type="EMBL" id="JBHTAI010000012">
    <property type="protein sequence ID" value="MFC7150809.1"/>
    <property type="molecule type" value="Genomic_DNA"/>
</dbReference>
<name>A0ABW2FFQ2_9BACL</name>
<comment type="cofactor">
    <cofactor evidence="8">
        <name>Mg(2+)</name>
        <dbReference type="ChEBI" id="CHEBI:18420"/>
    </cofactor>
    <cofactor evidence="8">
        <name>Mn(2+)</name>
        <dbReference type="ChEBI" id="CHEBI:29035"/>
    </cofactor>
</comment>
<feature type="binding site" evidence="8">
    <location>
        <position position="130"/>
    </location>
    <ligand>
        <name>ATP</name>
        <dbReference type="ChEBI" id="CHEBI:30616"/>
    </ligand>
</feature>
<dbReference type="Proteomes" id="UP001596378">
    <property type="component" value="Unassembled WGS sequence"/>
</dbReference>
<evidence type="ECO:0000256" key="5">
    <source>
        <dbReference type="ARBA" id="ARBA00022741"/>
    </source>
</evidence>
<feature type="binding site" evidence="8">
    <location>
        <position position="118"/>
    </location>
    <ligand>
        <name>ATP</name>
        <dbReference type="ChEBI" id="CHEBI:30616"/>
    </ligand>
</feature>
<evidence type="ECO:0000256" key="4">
    <source>
        <dbReference type="ARBA" id="ARBA00022723"/>
    </source>
</evidence>
<evidence type="ECO:0000256" key="8">
    <source>
        <dbReference type="HAMAP-Rule" id="MF_00692"/>
    </source>
</evidence>
<keyword evidence="3 8" id="KW-0548">Nucleotidyltransferase</keyword>
<gene>
    <name evidence="8" type="primary">ydiU</name>
    <name evidence="8" type="synonym">selO</name>
    <name evidence="9" type="ORF">ACFQMJ_19930</name>
</gene>
<comment type="catalytic activity">
    <reaction evidence="8">
        <text>L-seryl-[protein] + ATP = 3-O-(5'-adenylyl)-L-seryl-[protein] + diphosphate</text>
        <dbReference type="Rhea" id="RHEA:58120"/>
        <dbReference type="Rhea" id="RHEA-COMP:9863"/>
        <dbReference type="Rhea" id="RHEA-COMP:15073"/>
        <dbReference type="ChEBI" id="CHEBI:29999"/>
        <dbReference type="ChEBI" id="CHEBI:30616"/>
        <dbReference type="ChEBI" id="CHEBI:33019"/>
        <dbReference type="ChEBI" id="CHEBI:142516"/>
        <dbReference type="EC" id="2.7.7.108"/>
    </reaction>
</comment>
<evidence type="ECO:0000313" key="10">
    <source>
        <dbReference type="Proteomes" id="UP001596378"/>
    </source>
</evidence>
<evidence type="ECO:0000256" key="3">
    <source>
        <dbReference type="ARBA" id="ARBA00022695"/>
    </source>
</evidence>
<keyword evidence="10" id="KW-1185">Reference proteome</keyword>
<organism evidence="9 10">
    <name type="scientific">Cohnella cellulosilytica</name>
    <dbReference type="NCBI Taxonomy" id="986710"/>
    <lineage>
        <taxon>Bacteria</taxon>
        <taxon>Bacillati</taxon>
        <taxon>Bacillota</taxon>
        <taxon>Bacilli</taxon>
        <taxon>Bacillales</taxon>
        <taxon>Paenibacillaceae</taxon>
        <taxon>Cohnella</taxon>
    </lineage>
</organism>
<evidence type="ECO:0000313" key="9">
    <source>
        <dbReference type="EMBL" id="MFC7150809.1"/>
    </source>
</evidence>
<feature type="binding site" evidence="8">
    <location>
        <position position="98"/>
    </location>
    <ligand>
        <name>ATP</name>
        <dbReference type="ChEBI" id="CHEBI:30616"/>
    </ligand>
</feature>
<dbReference type="EC" id="2.7.7.-" evidence="8"/>
<feature type="binding site" evidence="8">
    <location>
        <position position="131"/>
    </location>
    <ligand>
        <name>ATP</name>
        <dbReference type="ChEBI" id="CHEBI:30616"/>
    </ligand>
</feature>
<dbReference type="PANTHER" id="PTHR32057">
    <property type="entry name" value="PROTEIN ADENYLYLTRANSFERASE SELO, MITOCHONDRIAL"/>
    <property type="match status" value="1"/>
</dbReference>
<dbReference type="InterPro" id="IPR003846">
    <property type="entry name" value="SelO"/>
</dbReference>
<evidence type="ECO:0000256" key="1">
    <source>
        <dbReference type="ARBA" id="ARBA00009747"/>
    </source>
</evidence>
<evidence type="ECO:0000256" key="2">
    <source>
        <dbReference type="ARBA" id="ARBA00022679"/>
    </source>
</evidence>
<feature type="binding site" evidence="8">
    <location>
        <position position="97"/>
    </location>
    <ligand>
        <name>ATP</name>
        <dbReference type="ChEBI" id="CHEBI:30616"/>
    </ligand>
</feature>
<feature type="binding site" evidence="8">
    <location>
        <position position="181"/>
    </location>
    <ligand>
        <name>ATP</name>
        <dbReference type="ChEBI" id="CHEBI:30616"/>
    </ligand>
</feature>
<comment type="catalytic activity">
    <reaction evidence="8">
        <text>L-threonyl-[protein] + ATP = 3-O-(5'-adenylyl)-L-threonyl-[protein] + diphosphate</text>
        <dbReference type="Rhea" id="RHEA:54292"/>
        <dbReference type="Rhea" id="RHEA-COMP:11060"/>
        <dbReference type="Rhea" id="RHEA-COMP:13847"/>
        <dbReference type="ChEBI" id="CHEBI:30013"/>
        <dbReference type="ChEBI" id="CHEBI:30616"/>
        <dbReference type="ChEBI" id="CHEBI:33019"/>
        <dbReference type="ChEBI" id="CHEBI:138113"/>
        <dbReference type="EC" id="2.7.7.108"/>
    </reaction>
</comment>
<comment type="catalytic activity">
    <reaction evidence="8">
        <text>L-seryl-[protein] + UTP = O-(5'-uridylyl)-L-seryl-[protein] + diphosphate</text>
        <dbReference type="Rhea" id="RHEA:64604"/>
        <dbReference type="Rhea" id="RHEA-COMP:9863"/>
        <dbReference type="Rhea" id="RHEA-COMP:16635"/>
        <dbReference type="ChEBI" id="CHEBI:29999"/>
        <dbReference type="ChEBI" id="CHEBI:33019"/>
        <dbReference type="ChEBI" id="CHEBI:46398"/>
        <dbReference type="ChEBI" id="CHEBI:156051"/>
    </reaction>
</comment>
<comment type="catalytic activity">
    <reaction evidence="8">
        <text>L-tyrosyl-[protein] + UTP = O-(5'-uridylyl)-L-tyrosyl-[protein] + diphosphate</text>
        <dbReference type="Rhea" id="RHEA:83887"/>
        <dbReference type="Rhea" id="RHEA-COMP:10136"/>
        <dbReference type="Rhea" id="RHEA-COMP:20238"/>
        <dbReference type="ChEBI" id="CHEBI:33019"/>
        <dbReference type="ChEBI" id="CHEBI:46398"/>
        <dbReference type="ChEBI" id="CHEBI:46858"/>
        <dbReference type="ChEBI" id="CHEBI:90602"/>
    </reaction>
</comment>
<feature type="binding site" evidence="8">
    <location>
        <position position="278"/>
    </location>
    <ligand>
        <name>ATP</name>
        <dbReference type="ChEBI" id="CHEBI:30616"/>
    </ligand>
</feature>
<reference evidence="10" key="1">
    <citation type="journal article" date="2019" name="Int. J. Syst. Evol. Microbiol.">
        <title>The Global Catalogue of Microorganisms (GCM) 10K type strain sequencing project: providing services to taxonomists for standard genome sequencing and annotation.</title>
        <authorList>
            <consortium name="The Broad Institute Genomics Platform"/>
            <consortium name="The Broad Institute Genome Sequencing Center for Infectious Disease"/>
            <person name="Wu L."/>
            <person name="Ma J."/>
        </authorList>
    </citation>
    <scope>NUCLEOTIDE SEQUENCE [LARGE SCALE GENOMIC DNA]</scope>
    <source>
        <strain evidence="10">KCTC 12907</strain>
    </source>
</reference>
<comment type="function">
    <text evidence="8">Nucleotidyltransferase involved in the post-translational modification of proteins. It can catalyze the addition of adenosine monophosphate (AMP) or uridine monophosphate (UMP) to a protein, resulting in modifications known as AMPylation and UMPylation.</text>
</comment>
<evidence type="ECO:0000256" key="7">
    <source>
        <dbReference type="ARBA" id="ARBA00022842"/>
    </source>
</evidence>
<evidence type="ECO:0000256" key="6">
    <source>
        <dbReference type="ARBA" id="ARBA00022840"/>
    </source>
</evidence>
<keyword evidence="8" id="KW-0464">Manganese</keyword>
<feature type="binding site" evidence="8">
    <location>
        <position position="95"/>
    </location>
    <ligand>
        <name>ATP</name>
        <dbReference type="ChEBI" id="CHEBI:30616"/>
    </ligand>
</feature>
<accession>A0ABW2FFQ2</accession>
<comment type="catalytic activity">
    <reaction evidence="8">
        <text>L-histidyl-[protein] + UTP = N(tele)-(5'-uridylyl)-L-histidyl-[protein] + diphosphate</text>
        <dbReference type="Rhea" id="RHEA:83891"/>
        <dbReference type="Rhea" id="RHEA-COMP:9745"/>
        <dbReference type="Rhea" id="RHEA-COMP:20239"/>
        <dbReference type="ChEBI" id="CHEBI:29979"/>
        <dbReference type="ChEBI" id="CHEBI:33019"/>
        <dbReference type="ChEBI" id="CHEBI:46398"/>
        <dbReference type="ChEBI" id="CHEBI:233474"/>
    </reaction>
</comment>
<keyword evidence="5 8" id="KW-0547">Nucleotide-binding</keyword>
<dbReference type="RefSeq" id="WP_378053206.1">
    <property type="nucleotide sequence ID" value="NZ_JBHMDN010000073.1"/>
</dbReference>
<comment type="caution">
    <text evidence="9">The sequence shown here is derived from an EMBL/GenBank/DDBJ whole genome shotgun (WGS) entry which is preliminary data.</text>
</comment>
<keyword evidence="6 8" id="KW-0067">ATP-binding</keyword>
<dbReference type="NCBIfam" id="NF000658">
    <property type="entry name" value="PRK00029.1"/>
    <property type="match status" value="1"/>
</dbReference>
<sequence length="503" mass="55787">MEEKKNERRGAGWNFDNSYAGLPETLYTKMSPAPVRAPKLVILNERLAQELGLNADALRDGDAADVFAGNRIPEGAEPLAQAYAGHQFGHFNRLGDGRALLLGEQITPKGERFDIQLKGSGRTPYSRGGDGRAALGPMLREYIISEAMHALGIPTTRSLAVAMTGQPIQREKELPGAVLTRVAASHIRVGTFQYAAAWGGDEELRALVDYTLRRHYPEAAATVEANGKISDDEGGSALLLLREAIRRQAKLIAQWQLAGFIHGVMNTDNMALSGETIDYGPCAFMDVYDPATVFSSIDSQGRYAYGNQPQIALWNLARLAETLLPLLADEEKKAISVAEGALGEFGERYHGHWLTGMRAKLGMFGEEEQDEELVQDLLVLMQKHRADYTNTFRALTMDAPEGTPFHDAEEFRHWQERWRQRLERQPASREEALLLMRSSNPAVIPRNHRVEEALEAASERGDYSVMERLLAVLAQPYAYTPEQASYCALPEPAGRPYRTFCGT</sequence>
<keyword evidence="7 8" id="KW-0460">Magnesium</keyword>
<comment type="similarity">
    <text evidence="1 8">Belongs to the SELO family.</text>
</comment>
<feature type="binding site" evidence="8">
    <location>
        <position position="278"/>
    </location>
    <ligand>
        <name>Mg(2+)</name>
        <dbReference type="ChEBI" id="CHEBI:18420"/>
    </ligand>
</feature>
<dbReference type="EC" id="2.7.7.108" evidence="8"/>
<feature type="binding site" evidence="8">
    <location>
        <position position="269"/>
    </location>
    <ligand>
        <name>Mg(2+)</name>
        <dbReference type="ChEBI" id="CHEBI:18420"/>
    </ligand>
</feature>
<feature type="binding site" evidence="8">
    <location>
        <position position="188"/>
    </location>
    <ligand>
        <name>ATP</name>
        <dbReference type="ChEBI" id="CHEBI:30616"/>
    </ligand>
</feature>
<keyword evidence="4 8" id="KW-0479">Metal-binding</keyword>
<proteinExistence type="inferred from homology"/>